<dbReference type="EMBL" id="VJOY01000006">
    <property type="protein sequence ID" value="TRX74877.1"/>
    <property type="molecule type" value="Genomic_DNA"/>
</dbReference>
<keyword evidence="2" id="KW-1185">Reference proteome</keyword>
<dbReference type="AlphaFoldDB" id="A0A553GZD6"/>
<reference evidence="1 2" key="1">
    <citation type="submission" date="2019-07" db="EMBL/GenBank/DDBJ databases">
        <title>Pseudomonas mangiferae sp. nov., isolated from bark of mango tree in Thailand.</title>
        <authorList>
            <person name="Srisuk N."/>
            <person name="Anurat P."/>
        </authorList>
    </citation>
    <scope>NUCLEOTIDE SEQUENCE [LARGE SCALE GENOMIC DNA]</scope>
    <source>
        <strain evidence="1 2">DMKU_BBB3-04</strain>
    </source>
</reference>
<name>A0A553GZD6_9PSED</name>
<gene>
    <name evidence="1" type="ORF">FM069_10125</name>
</gene>
<dbReference type="OrthoDB" id="7053871at2"/>
<sequence length="753" mass="81987">MYRFLLFSIACLAALPGCSPDVPEADHPAIGFIDTPASGQFTQGRVELVGWAVDTDGLQAVEILVNGRDLYVAQTGLERTDVAAARPDLKDGLHAGFRFSADLTKTLSGQDTLEVRTLDRHGHRTTLATLAYTGTPPSPWAELAARHPEWKDDPFYLAVGTSGLTDAQLEDFKAEYAGLDGATVRFGLRVPILYMRTTLGAAADWTFDPAFDVSTRQDDKVVAEDALNPVIALAIAHRVPILFTLNGGVWADARATAPAWDLNDHLEEDRANCQWSEKGEVFPDDYLKNLPGSESSPELANSLTLNVHADTVRAYKRRNLQAAARIIQRFAQAHPELFIGVNLDPDVYLNPFFSRKAWFDYNPGAVQQFREWLSASGPYAEGGPLAAYRRAPITLEQASALAGRPFADWTQVAAPLPTEQFWKDPWFGLWEQFRRHLVALHYEDLARWVAETGIDRAKIFSSQGFNPTRQADTAMPVFIDSPTKPYDTAGVSIEGAKPTHGHLGAILYGDSARDAIPMENGGTLFATLQAFDPDWGIPEFNLADLDRPQQVVDADTAYRALLGIANNGVRFLSPMAWNGSNGLFQGQPGFVAYTSWRHTPQETVFKDLAIQRQGLPRSAKLWPFGLRLNDALDGWQGEAGTRVTAGRGALQATPGGGAATLLSPPLVLDPQRPQLLVLAVEGAPGGSQVEVAWLGEGEARQTLLPPTALDGFPRSAAGYALALPATGSRAGRLWIRVESQATLVIDRVALIPR</sequence>
<protein>
    <submittedName>
        <fullName evidence="1">Uncharacterized protein</fullName>
    </submittedName>
</protein>
<dbReference type="RefSeq" id="WP_143488180.1">
    <property type="nucleotide sequence ID" value="NZ_VJOY01000006.1"/>
</dbReference>
<evidence type="ECO:0000313" key="2">
    <source>
        <dbReference type="Proteomes" id="UP000315235"/>
    </source>
</evidence>
<dbReference type="Gene3D" id="3.20.20.80">
    <property type="entry name" value="Glycosidases"/>
    <property type="match status" value="1"/>
</dbReference>
<dbReference type="Proteomes" id="UP000315235">
    <property type="component" value="Unassembled WGS sequence"/>
</dbReference>
<accession>A0A553GZD6</accession>
<evidence type="ECO:0000313" key="1">
    <source>
        <dbReference type="EMBL" id="TRX74877.1"/>
    </source>
</evidence>
<comment type="caution">
    <text evidence="1">The sequence shown here is derived from an EMBL/GenBank/DDBJ whole genome shotgun (WGS) entry which is preliminary data.</text>
</comment>
<organism evidence="1 2">
    <name type="scientific">Pseudomonas mangiferae</name>
    <dbReference type="NCBI Taxonomy" id="2593654"/>
    <lineage>
        <taxon>Bacteria</taxon>
        <taxon>Pseudomonadati</taxon>
        <taxon>Pseudomonadota</taxon>
        <taxon>Gammaproteobacteria</taxon>
        <taxon>Pseudomonadales</taxon>
        <taxon>Pseudomonadaceae</taxon>
        <taxon>Pseudomonas</taxon>
    </lineage>
</organism>
<proteinExistence type="predicted"/>